<dbReference type="Proteomes" id="UP000266183">
    <property type="component" value="Chromosome"/>
</dbReference>
<evidence type="ECO:0000256" key="1">
    <source>
        <dbReference type="SAM" id="SignalP"/>
    </source>
</evidence>
<proteinExistence type="predicted"/>
<gene>
    <name evidence="2" type="ORF">D4L85_30655</name>
</gene>
<evidence type="ECO:0000313" key="3">
    <source>
        <dbReference type="Proteomes" id="UP000266183"/>
    </source>
</evidence>
<organism evidence="2 3">
    <name type="scientific">Chryseolinea soli</name>
    <dbReference type="NCBI Taxonomy" id="2321403"/>
    <lineage>
        <taxon>Bacteria</taxon>
        <taxon>Pseudomonadati</taxon>
        <taxon>Bacteroidota</taxon>
        <taxon>Cytophagia</taxon>
        <taxon>Cytophagales</taxon>
        <taxon>Fulvivirgaceae</taxon>
        <taxon>Chryseolinea</taxon>
    </lineage>
</organism>
<dbReference type="SUPFAM" id="SSF53187">
    <property type="entry name" value="Zn-dependent exopeptidases"/>
    <property type="match status" value="1"/>
</dbReference>
<dbReference type="KEGG" id="chk:D4L85_30655"/>
<dbReference type="Gene3D" id="3.50.30.30">
    <property type="match status" value="1"/>
</dbReference>
<dbReference type="RefSeq" id="WP_119757938.1">
    <property type="nucleotide sequence ID" value="NZ_CP032382.1"/>
</dbReference>
<dbReference type="Gene3D" id="3.40.630.10">
    <property type="entry name" value="Zn peptidases"/>
    <property type="match status" value="1"/>
</dbReference>
<accession>A0A385SY54</accession>
<dbReference type="AlphaFoldDB" id="A0A385SY54"/>
<feature type="chain" id="PRO_5017369257" description="M28 family peptidase" evidence="1">
    <location>
        <begin position="19"/>
        <end position="419"/>
    </location>
</feature>
<sequence>MKRIFLFMWLVAGASAFAQPNPGTSYFEGSNLFTTVTRYTSLGEHRTGTPTDFATSEWLGKELAASGYTVKYHEFSLKQFFPEVVRVTDAKKRVLNAFPFWYISDSIKLDVEGVLTARATVVKDKIVVVNFTSNQPGQSGEQLLEKLHALVAAGAKAIIGYTENEAGEIAAINAPKAAKPWKAPIVLVSPGDAKQLLEQEGQTVRVTIKGTFKQVTARNVYGTIGNGDQYVVVSTPISGWFGCGGERGPGVATWLALAQWAAAEKLPYTFVFTGNSGHELGGWGAKAFLDGGAPPVDKTKLWVHLGAGIATLSWKSTPSGLVKENHVDANRNFFYSDAAAASFQAAFKNVAGNKWPTTQRTGGELIYVIDKGYPNVAGAAYSHPYFHMKSDDASKTSPAILEEVAIAFRNFIENQIRPQ</sequence>
<keyword evidence="1" id="KW-0732">Signal</keyword>
<protein>
    <recommendedName>
        <fullName evidence="4">M28 family peptidase</fullName>
    </recommendedName>
</protein>
<evidence type="ECO:0000313" key="2">
    <source>
        <dbReference type="EMBL" id="AYB34680.1"/>
    </source>
</evidence>
<evidence type="ECO:0008006" key="4">
    <source>
        <dbReference type="Google" id="ProtNLM"/>
    </source>
</evidence>
<reference evidence="3" key="1">
    <citation type="submission" date="2018-09" db="EMBL/GenBank/DDBJ databases">
        <title>Chryseolinea sp. KIS68-18 isolated from soil.</title>
        <authorList>
            <person name="Weon H.-Y."/>
            <person name="Kwon S.-W."/>
            <person name="Lee S.A."/>
        </authorList>
    </citation>
    <scope>NUCLEOTIDE SEQUENCE [LARGE SCALE GENOMIC DNA]</scope>
    <source>
        <strain evidence="3">KIS68-18</strain>
    </source>
</reference>
<keyword evidence="3" id="KW-1185">Reference proteome</keyword>
<dbReference type="EMBL" id="CP032382">
    <property type="protein sequence ID" value="AYB34680.1"/>
    <property type="molecule type" value="Genomic_DNA"/>
</dbReference>
<dbReference type="OrthoDB" id="975226at2"/>
<name>A0A385SY54_9BACT</name>
<feature type="signal peptide" evidence="1">
    <location>
        <begin position="1"/>
        <end position="18"/>
    </location>
</feature>